<keyword evidence="2" id="KW-1185">Reference proteome</keyword>
<dbReference type="OrthoDB" id="5471202at2"/>
<accession>C8WZ30</accession>
<dbReference type="AlphaFoldDB" id="C8WZ30"/>
<dbReference type="HOGENOM" id="CLU_1822236_0_0_7"/>
<dbReference type="KEGG" id="drt:Dret_0003"/>
<evidence type="ECO:0000313" key="2">
    <source>
        <dbReference type="Proteomes" id="UP000001052"/>
    </source>
</evidence>
<reference evidence="1 2" key="2">
    <citation type="journal article" date="2010" name="Stand. Genomic Sci.">
        <title>Complete genome sequence of Desulfohalobium retbaense type strain (HR(100)).</title>
        <authorList>
            <person name="Spring S."/>
            <person name="Nolan M."/>
            <person name="Lapidus A."/>
            <person name="Glavina Del Rio T."/>
            <person name="Copeland A."/>
            <person name="Tice H."/>
            <person name="Cheng J.F."/>
            <person name="Lucas S."/>
            <person name="Land M."/>
            <person name="Chen F."/>
            <person name="Bruce D."/>
            <person name="Goodwin L."/>
            <person name="Pitluck S."/>
            <person name="Ivanova N."/>
            <person name="Mavromatis K."/>
            <person name="Mikhailova N."/>
            <person name="Pati A."/>
            <person name="Chen A."/>
            <person name="Palaniappan K."/>
            <person name="Hauser L."/>
            <person name="Chang Y.J."/>
            <person name="Jeffries C.D."/>
            <person name="Munk C."/>
            <person name="Kiss H."/>
            <person name="Chain P."/>
            <person name="Han C."/>
            <person name="Brettin T."/>
            <person name="Detter J.C."/>
            <person name="Schuler E."/>
            <person name="Goker M."/>
            <person name="Rohde M."/>
            <person name="Bristow J."/>
            <person name="Eisen J.A."/>
            <person name="Markowitz V."/>
            <person name="Hugenholtz P."/>
            <person name="Kyrpides N.C."/>
            <person name="Klenk H.P."/>
        </authorList>
    </citation>
    <scope>NUCLEOTIDE SEQUENCE [LARGE SCALE GENOMIC DNA]</scope>
    <source>
        <strain evidence="1 2">DSM 5692</strain>
    </source>
</reference>
<sequence length="140" mass="15782">MSESFEPVQPLYDGNGRLLGIFISAPIWDQVDVQVKPILEKALGNQGVGSDPKPLKEPMEDWQNLLHFWDFKYPVDTSVHCEHCGNSTENWETDDPRKFILKAANLGGLAAFECCQCQARITKRHFKDHIAVETDPPADS</sequence>
<reference evidence="2" key="1">
    <citation type="submission" date="2009-09" db="EMBL/GenBank/DDBJ databases">
        <title>The complete chromosome of Desulfohalobium retbaense DSM 5692.</title>
        <authorList>
            <consortium name="US DOE Joint Genome Institute (JGI-PGF)"/>
            <person name="Lucas S."/>
            <person name="Copeland A."/>
            <person name="Lapidus A."/>
            <person name="Glavina del Rio T."/>
            <person name="Dalin E."/>
            <person name="Tice H."/>
            <person name="Bruce D."/>
            <person name="Goodwin L."/>
            <person name="Pitluck S."/>
            <person name="Kyrpides N."/>
            <person name="Mavromatis K."/>
            <person name="Ivanova N."/>
            <person name="Mikhailova N."/>
            <person name="Munk A.C."/>
            <person name="Brettin T."/>
            <person name="Detter J.C."/>
            <person name="Han C."/>
            <person name="Tapia R."/>
            <person name="Larimer F."/>
            <person name="Land M."/>
            <person name="Hauser L."/>
            <person name="Markowitz V."/>
            <person name="Cheng J.-F."/>
            <person name="Hugenholtz P."/>
            <person name="Woyke T."/>
            <person name="Wu D."/>
            <person name="Spring S."/>
            <person name="Klenk H.-P."/>
            <person name="Eisen J.A."/>
        </authorList>
    </citation>
    <scope>NUCLEOTIDE SEQUENCE [LARGE SCALE GENOMIC DNA]</scope>
    <source>
        <strain evidence="2">DSM 5692</strain>
    </source>
</reference>
<dbReference type="EMBL" id="CP001734">
    <property type="protein sequence ID" value="ACV67305.1"/>
    <property type="molecule type" value="Genomic_DNA"/>
</dbReference>
<dbReference type="RefSeq" id="WP_012813854.1">
    <property type="nucleotide sequence ID" value="NC_013223.1"/>
</dbReference>
<proteinExistence type="predicted"/>
<organism evidence="1 2">
    <name type="scientific">Desulfohalobium retbaense (strain ATCC 49708 / DSM 5692 / JCM 16813 / HR100)</name>
    <dbReference type="NCBI Taxonomy" id="485915"/>
    <lineage>
        <taxon>Bacteria</taxon>
        <taxon>Pseudomonadati</taxon>
        <taxon>Thermodesulfobacteriota</taxon>
        <taxon>Desulfovibrionia</taxon>
        <taxon>Desulfovibrionales</taxon>
        <taxon>Desulfohalobiaceae</taxon>
        <taxon>Desulfohalobium</taxon>
    </lineage>
</organism>
<dbReference type="eggNOG" id="ENOG503404B">
    <property type="taxonomic scope" value="Bacteria"/>
</dbReference>
<gene>
    <name evidence="1" type="ordered locus">Dret_0003</name>
</gene>
<dbReference type="Proteomes" id="UP000001052">
    <property type="component" value="Chromosome"/>
</dbReference>
<protein>
    <submittedName>
        <fullName evidence="1">Uncharacterized protein</fullName>
    </submittedName>
</protein>
<evidence type="ECO:0000313" key="1">
    <source>
        <dbReference type="EMBL" id="ACV67305.1"/>
    </source>
</evidence>
<name>C8WZ30_DESRD</name>